<sequence length="398" mass="46124">MAFVGYFRRLNHVFLLTFLNSISHCHSVKYIHSSSTSSIIKQETIKKIEQLSLVHIDGADSFSVLKAAIVFTEHLRNTKIDKEIEPINLNECCCYRRRIFCSTITNYYESIMNITNVLKELSGHFISLTEHGLKYGPQDETNNTLNFIIKTEMSDIPFGLAKIENSKNYWTSDLLSMKKPNIHRIAETIIFQNDTETKDLFHNIQKERKIWWRKLAQFPSRFKLTEEKKIKNCNIVDIEAQFSFGNVIVEKIAYHTDVRKLFSQVDSKKDFTNVQMVEHKASLDWGCLALLCDAYDMNKSTKMHLHSKLAPHKVAFHIKRTNNEENTQNDDLNRFVLYLNNMLRTKGLNTILTTSEKIINTCLIPFIVSVDTTSLENGIIYIRDRSTTLSEAIHVTDL</sequence>
<dbReference type="SUPFAM" id="SSF52954">
    <property type="entry name" value="Class II aaRS ABD-related"/>
    <property type="match status" value="1"/>
</dbReference>
<dbReference type="Proteomes" id="UP000752696">
    <property type="component" value="Unassembled WGS sequence"/>
</dbReference>
<feature type="non-terminal residue" evidence="2">
    <location>
        <position position="1"/>
    </location>
</feature>
<dbReference type="Gene3D" id="3.40.50.800">
    <property type="entry name" value="Anticodon-binding domain"/>
    <property type="match status" value="1"/>
</dbReference>
<evidence type="ECO:0000313" key="3">
    <source>
        <dbReference type="Proteomes" id="UP000752696"/>
    </source>
</evidence>
<feature type="signal peptide" evidence="1">
    <location>
        <begin position="1"/>
        <end position="27"/>
    </location>
</feature>
<accession>A0A6V7GYK8</accession>
<dbReference type="Gene3D" id="3.30.930.10">
    <property type="entry name" value="Bira Bifunctional Protein, Domain 2"/>
    <property type="match status" value="1"/>
</dbReference>
<keyword evidence="1" id="KW-0732">Signal</keyword>
<dbReference type="SUPFAM" id="SSF55681">
    <property type="entry name" value="Class II aaRS and biotin synthetases"/>
    <property type="match status" value="1"/>
</dbReference>
<proteinExistence type="predicted"/>
<protein>
    <recommendedName>
        <fullName evidence="4">DNA polymerase subunit gamma-2, mitochondrial</fullName>
    </recommendedName>
</protein>
<reference evidence="2" key="1">
    <citation type="submission" date="2020-07" db="EMBL/GenBank/DDBJ databases">
        <authorList>
            <person name="Nazaruddin N."/>
        </authorList>
    </citation>
    <scope>NUCLEOTIDE SEQUENCE</scope>
</reference>
<comment type="caution">
    <text evidence="2">The sequence shown here is derived from an EMBL/GenBank/DDBJ whole genome shotgun (WGS) entry which is preliminary data.</text>
</comment>
<evidence type="ECO:0008006" key="4">
    <source>
        <dbReference type="Google" id="ProtNLM"/>
    </source>
</evidence>
<dbReference type="EMBL" id="CAJDYZ010001349">
    <property type="protein sequence ID" value="CAD1468809.1"/>
    <property type="molecule type" value="Genomic_DNA"/>
</dbReference>
<gene>
    <name evidence="2" type="ORF">MHI_LOCUS72994</name>
</gene>
<keyword evidence="3" id="KW-1185">Reference proteome</keyword>
<dbReference type="AlphaFoldDB" id="A0A6V7GYK8"/>
<dbReference type="OrthoDB" id="5394539at2759"/>
<feature type="chain" id="PRO_5027588039" description="DNA polymerase subunit gamma-2, mitochondrial" evidence="1">
    <location>
        <begin position="28"/>
        <end position="398"/>
    </location>
</feature>
<dbReference type="InterPro" id="IPR036621">
    <property type="entry name" value="Anticodon-bd_dom_sf"/>
</dbReference>
<evidence type="ECO:0000256" key="1">
    <source>
        <dbReference type="SAM" id="SignalP"/>
    </source>
</evidence>
<dbReference type="InterPro" id="IPR045864">
    <property type="entry name" value="aa-tRNA-synth_II/BPL/LPL"/>
</dbReference>
<evidence type="ECO:0000313" key="2">
    <source>
        <dbReference type="EMBL" id="CAD1468809.1"/>
    </source>
</evidence>
<name>A0A6V7GYK8_9HYME</name>
<organism evidence="2 3">
    <name type="scientific">Heterotrigona itama</name>
    <dbReference type="NCBI Taxonomy" id="395501"/>
    <lineage>
        <taxon>Eukaryota</taxon>
        <taxon>Metazoa</taxon>
        <taxon>Ecdysozoa</taxon>
        <taxon>Arthropoda</taxon>
        <taxon>Hexapoda</taxon>
        <taxon>Insecta</taxon>
        <taxon>Pterygota</taxon>
        <taxon>Neoptera</taxon>
        <taxon>Endopterygota</taxon>
        <taxon>Hymenoptera</taxon>
        <taxon>Apocrita</taxon>
        <taxon>Aculeata</taxon>
        <taxon>Apoidea</taxon>
        <taxon>Anthophila</taxon>
        <taxon>Apidae</taxon>
        <taxon>Heterotrigona</taxon>
    </lineage>
</organism>